<evidence type="ECO:0000259" key="3">
    <source>
        <dbReference type="PROSITE" id="PS50977"/>
    </source>
</evidence>
<evidence type="ECO:0000313" key="5">
    <source>
        <dbReference type="Proteomes" id="UP000217349"/>
    </source>
</evidence>
<dbReference type="PANTHER" id="PTHR30055">
    <property type="entry name" value="HTH-TYPE TRANSCRIPTIONAL REGULATOR RUTR"/>
    <property type="match status" value="1"/>
</dbReference>
<dbReference type="SUPFAM" id="SSF48498">
    <property type="entry name" value="Tetracyclin repressor-like, C-terminal domain"/>
    <property type="match status" value="1"/>
</dbReference>
<dbReference type="PRINTS" id="PR00455">
    <property type="entry name" value="HTHTETR"/>
</dbReference>
<dbReference type="Pfam" id="PF00440">
    <property type="entry name" value="TetR_N"/>
    <property type="match status" value="1"/>
</dbReference>
<dbReference type="PANTHER" id="PTHR30055:SF226">
    <property type="entry name" value="HTH-TYPE TRANSCRIPTIONAL REGULATOR PKSA"/>
    <property type="match status" value="1"/>
</dbReference>
<dbReference type="InterPro" id="IPR001647">
    <property type="entry name" value="HTH_TetR"/>
</dbReference>
<feature type="DNA-binding region" description="H-T-H motif" evidence="2">
    <location>
        <begin position="32"/>
        <end position="51"/>
    </location>
</feature>
<dbReference type="Gene3D" id="1.10.357.10">
    <property type="entry name" value="Tetracycline Repressor, domain 2"/>
    <property type="match status" value="1"/>
</dbReference>
<evidence type="ECO:0000256" key="1">
    <source>
        <dbReference type="ARBA" id="ARBA00023125"/>
    </source>
</evidence>
<dbReference type="InterPro" id="IPR036271">
    <property type="entry name" value="Tet_transcr_reg_TetR-rel_C_sf"/>
</dbReference>
<proteinExistence type="predicted"/>
<sequence>MLKDSTQSKLPKEKILQTAYRLFGERSLEDVSVRELAKEANVNISSINYYYGSKEELYLAVVNTITQMMAQKATEFMNAFTVAQKDTVASDAFYIYWLKHLLEMIARLIIGRLKENNYLHRIIIREQMTPSKGFELLYQQGLEPILTIIDDLVARISQQAMNSPDVRARTHTLLGQIVIFSVQQITITQRMPFLEETQEENMDIIIRTILENTEYILWGLVAKRDQA</sequence>
<dbReference type="AlphaFoldDB" id="A0A290HFB6"/>
<dbReference type="PROSITE" id="PS50977">
    <property type="entry name" value="HTH_TETR_2"/>
    <property type="match status" value="1"/>
</dbReference>
<reference evidence="5" key="1">
    <citation type="submission" date="2017-09" db="EMBL/GenBank/DDBJ databases">
        <title>The complete genome of Sulfurospirillum sp. JPD-1.</title>
        <authorList>
            <person name="Goris T."/>
        </authorList>
    </citation>
    <scope>NUCLEOTIDE SEQUENCE [LARGE SCALE GENOMIC DNA]</scope>
    <source>
        <strain evidence="5">JPD-1</strain>
    </source>
</reference>
<dbReference type="OrthoDB" id="9790413at2"/>
<feature type="domain" description="HTH tetR-type" evidence="3">
    <location>
        <begin position="9"/>
        <end position="69"/>
    </location>
</feature>
<evidence type="ECO:0000256" key="2">
    <source>
        <dbReference type="PROSITE-ProRule" id="PRU00335"/>
    </source>
</evidence>
<dbReference type="Pfam" id="PF09209">
    <property type="entry name" value="CecR_C"/>
    <property type="match status" value="1"/>
</dbReference>
<dbReference type="InterPro" id="IPR009057">
    <property type="entry name" value="Homeodomain-like_sf"/>
</dbReference>
<name>A0A290HFB6_9BACT</name>
<dbReference type="EMBL" id="CP023275">
    <property type="protein sequence ID" value="ATB69931.1"/>
    <property type="molecule type" value="Genomic_DNA"/>
</dbReference>
<keyword evidence="1 2" id="KW-0238">DNA-binding</keyword>
<organism evidence="4 5">
    <name type="scientific">Sulfurospirillum diekertiae</name>
    <dbReference type="NCBI Taxonomy" id="1854492"/>
    <lineage>
        <taxon>Bacteria</taxon>
        <taxon>Pseudomonadati</taxon>
        <taxon>Campylobacterota</taxon>
        <taxon>Epsilonproteobacteria</taxon>
        <taxon>Campylobacterales</taxon>
        <taxon>Sulfurospirillaceae</taxon>
        <taxon>Sulfurospirillum</taxon>
    </lineage>
</organism>
<dbReference type="GO" id="GO:0003700">
    <property type="term" value="F:DNA-binding transcription factor activity"/>
    <property type="evidence" value="ECO:0007669"/>
    <property type="project" value="TreeGrafter"/>
</dbReference>
<dbReference type="InterPro" id="IPR050109">
    <property type="entry name" value="HTH-type_TetR-like_transc_reg"/>
</dbReference>
<dbReference type="GO" id="GO:0000976">
    <property type="term" value="F:transcription cis-regulatory region binding"/>
    <property type="evidence" value="ECO:0007669"/>
    <property type="project" value="TreeGrafter"/>
</dbReference>
<dbReference type="Proteomes" id="UP000217349">
    <property type="component" value="Chromosome"/>
</dbReference>
<dbReference type="SUPFAM" id="SSF46689">
    <property type="entry name" value="Homeodomain-like"/>
    <property type="match status" value="1"/>
</dbReference>
<evidence type="ECO:0000313" key="4">
    <source>
        <dbReference type="EMBL" id="ATB69931.1"/>
    </source>
</evidence>
<gene>
    <name evidence="4" type="ORF">SJPD1_1826</name>
</gene>
<protein>
    <submittedName>
        <fullName evidence="4">DNA-binding transcriptional regulator</fullName>
    </submittedName>
</protein>
<dbReference type="Gene3D" id="1.10.10.60">
    <property type="entry name" value="Homeodomain-like"/>
    <property type="match status" value="1"/>
</dbReference>
<accession>A0A290HFB6</accession>
<dbReference type="InterPro" id="IPR015292">
    <property type="entry name" value="Tscrpt_reg_YbiH_C"/>
</dbReference>
<dbReference type="KEGG" id="sulj:SJPD1_1826"/>
<dbReference type="RefSeq" id="WP_096046870.1">
    <property type="nucleotide sequence ID" value="NZ_CP023275.1"/>
</dbReference>